<dbReference type="Proteomes" id="UP000734823">
    <property type="component" value="Unassembled WGS sequence"/>
</dbReference>
<dbReference type="RefSeq" id="WP_187217890.1">
    <property type="nucleotide sequence ID" value="NZ_JABVED010000001.1"/>
</dbReference>
<keyword evidence="1" id="KW-1133">Transmembrane helix</keyword>
<evidence type="ECO:0000313" key="3">
    <source>
        <dbReference type="Proteomes" id="UP000734823"/>
    </source>
</evidence>
<name>A0ABR7KZH0_9PSEU</name>
<organism evidence="2 3">
    <name type="scientific">Actinokineospora xionganensis</name>
    <dbReference type="NCBI Taxonomy" id="2684470"/>
    <lineage>
        <taxon>Bacteria</taxon>
        <taxon>Bacillati</taxon>
        <taxon>Actinomycetota</taxon>
        <taxon>Actinomycetes</taxon>
        <taxon>Pseudonocardiales</taxon>
        <taxon>Pseudonocardiaceae</taxon>
        <taxon>Actinokineospora</taxon>
    </lineage>
</organism>
<keyword evidence="3" id="KW-1185">Reference proteome</keyword>
<sequence length="161" mass="16176">MTAISGRPADGRPAMNPAAVRAGVLGSLALGLFYAAVVGGVGGLDHLARQAVDDWVWLVLILAGFGTQVGLFVELRRRHRLQAATKAAVGGGAGASAVGMVACCAHHVADLAPIIGASGAAVFLADYRVPIMISGIAVNAIGVAIAARRLHRLPVPVTAGS</sequence>
<keyword evidence="1" id="KW-0472">Membrane</keyword>
<dbReference type="EMBL" id="JABVED010000001">
    <property type="protein sequence ID" value="MBC6445835.1"/>
    <property type="molecule type" value="Genomic_DNA"/>
</dbReference>
<comment type="caution">
    <text evidence="2">The sequence shown here is derived from an EMBL/GenBank/DDBJ whole genome shotgun (WGS) entry which is preliminary data.</text>
</comment>
<reference evidence="2 3" key="1">
    <citation type="submission" date="2020-06" db="EMBL/GenBank/DDBJ databases">
        <title>Actinokineospora xiongansis sp. nov., isolated from soil of Baiyangdian.</title>
        <authorList>
            <person name="Zhang X."/>
        </authorList>
    </citation>
    <scope>NUCLEOTIDE SEQUENCE [LARGE SCALE GENOMIC DNA]</scope>
    <source>
        <strain evidence="2 3">HBU206404</strain>
    </source>
</reference>
<gene>
    <name evidence="2" type="ORF">GPZ80_01450</name>
</gene>
<evidence type="ECO:0000313" key="2">
    <source>
        <dbReference type="EMBL" id="MBC6445835.1"/>
    </source>
</evidence>
<feature type="transmembrane region" description="Helical" evidence="1">
    <location>
        <begin position="55"/>
        <end position="75"/>
    </location>
</feature>
<evidence type="ECO:0000256" key="1">
    <source>
        <dbReference type="SAM" id="Phobius"/>
    </source>
</evidence>
<feature type="transmembrane region" description="Helical" evidence="1">
    <location>
        <begin position="129"/>
        <end position="147"/>
    </location>
</feature>
<protein>
    <submittedName>
        <fullName evidence="2">Uncharacterized protein</fullName>
    </submittedName>
</protein>
<feature type="transmembrane region" description="Helical" evidence="1">
    <location>
        <begin position="20"/>
        <end position="43"/>
    </location>
</feature>
<proteinExistence type="predicted"/>
<feature type="transmembrane region" description="Helical" evidence="1">
    <location>
        <begin position="87"/>
        <end position="109"/>
    </location>
</feature>
<keyword evidence="1" id="KW-0812">Transmembrane</keyword>
<accession>A0ABR7KZH0</accession>